<comment type="caution">
    <text evidence="2">The sequence shown here is derived from an EMBL/GenBank/DDBJ whole genome shotgun (WGS) entry which is preliminary data.</text>
</comment>
<dbReference type="Proteomes" id="UP000252355">
    <property type="component" value="Unassembled WGS sequence"/>
</dbReference>
<feature type="compositionally biased region" description="Low complexity" evidence="1">
    <location>
        <begin position="977"/>
        <end position="990"/>
    </location>
</feature>
<protein>
    <submittedName>
        <fullName evidence="2">Outer membrane protein, OmpA/MotB family</fullName>
    </submittedName>
</protein>
<feature type="compositionally biased region" description="Polar residues" evidence="1">
    <location>
        <begin position="929"/>
        <end position="941"/>
    </location>
</feature>
<feature type="compositionally biased region" description="Polar residues" evidence="1">
    <location>
        <begin position="1124"/>
        <end position="1136"/>
    </location>
</feature>
<name>A0A367ZJW9_9BACT</name>
<accession>A0A367ZJW9</accession>
<dbReference type="InterPro" id="IPR011990">
    <property type="entry name" value="TPR-like_helical_dom_sf"/>
</dbReference>
<evidence type="ECO:0000313" key="2">
    <source>
        <dbReference type="EMBL" id="RCK78415.1"/>
    </source>
</evidence>
<evidence type="ECO:0000256" key="1">
    <source>
        <dbReference type="SAM" id="MobiDB-lite"/>
    </source>
</evidence>
<reference evidence="2 3" key="1">
    <citation type="submission" date="2018-05" db="EMBL/GenBank/DDBJ databases">
        <title>A metagenomic window into the 2 km-deep terrestrial subsurface aquifer revealed taxonomically and functionally diverse microbial community comprising novel uncultured bacterial lineages.</title>
        <authorList>
            <person name="Kadnikov V.V."/>
            <person name="Mardanov A.V."/>
            <person name="Beletsky A.V."/>
            <person name="Banks D."/>
            <person name="Pimenov N.V."/>
            <person name="Frank Y.A."/>
            <person name="Karnachuk O.V."/>
            <person name="Ravin N.V."/>
        </authorList>
    </citation>
    <scope>NUCLEOTIDE SEQUENCE [LARGE SCALE GENOMIC DNA]</scope>
    <source>
        <strain evidence="2">BY5</strain>
    </source>
</reference>
<organism evidence="2 3">
    <name type="scientific">Candidatus Ozemobacter sibiricus</name>
    <dbReference type="NCBI Taxonomy" id="2268124"/>
    <lineage>
        <taxon>Bacteria</taxon>
        <taxon>Candidatus Ozemobacteria</taxon>
        <taxon>Candidatus Ozemobacterales</taxon>
        <taxon>Candidatus Ozemobacteraceae</taxon>
        <taxon>Candidatus Ozemobacter</taxon>
    </lineage>
</organism>
<dbReference type="EMBL" id="QOQW01000023">
    <property type="protein sequence ID" value="RCK78415.1"/>
    <property type="molecule type" value="Genomic_DNA"/>
</dbReference>
<sequence>MVSPPSAAPATSAMPLPASGIATDTAAELQIQDLLNAGRLEEAVAAVDRWLAALPDPEPVKPRLAAALHQAATARLASAPATDWPPAEAGPVEAAARKARDLAPDQLACWQTLLDCVARQPGTEATLTFEGQDLLDRHGAALRRQPPADFIPLLQRLNQIFDRRGFPLHRLEVIQILARHPATASEAARLLPLARETVKLRVPELLERIEAAMVLNELNQAQSLLDRLKAAHPDLPQLARLTTRLETIRKVQDLLGQTYAALQRKDTLLAKRLCQQVLELDPHNFNARAYLDQIAATASPTTGPRAADPHAARKRELAQRLARAEGEEDLAEIRTVLKEMILMGWAHPPHFRRLAEVEKELATARLFASERFEEAQRLLLQEDWPGLRRFLNRNPALGNNLDRIAAIWDMRLAAAYFTGARDDDELLADAARIAAKNPRSFWSPYVRMMIALRRNEMAEAEKHLEAARAIAAEHKYLIWPGRLLWIWRHGWKFMPFLLLAFFYVAGKGMFWFFQWWEINYWSRTAFLGRYLPRLALASLERRFGTVKEEWARQRMFELLAEFAFACGLKDKGVRYAELLLELKNQHPLAMQLLARHYLASPLKIQQIEFFLRYLKLFPDDKEAIQKLGRFLLAGKQLKPDHLELARRYMALFPEDQDMVVAVGQLLQETDPLSMTAEMVDLLEKAWRISSEDALWWATWRAQVVKGWFERATAVLTEALQAGRPIPVAQLPTVLESQLDPAIRTLHRDLSGFDKTKQGEAQARLMQLKFVTPRQADLLLPYLDGLIGDSDPGIRYTAQKARDHLRKACENSAAFTASLLAMGGMPSSQTPAANAAGESPTAEGDGGPTGEPAAPPAADSLAAVVPATGEAEPATAAAPADPLALPPELAQEGISGQEPQPGFPPPPPSLDELTAPPAEDNRPLSEPGLTDQSAADYSAQTDQADEDGLQLTGGIRSDASGDPIDGPEPSLTAPPPFALSAGQAAGASGPDGSDDDAVLPLTGGVEAPATREALSTPPPSEPAWSDRVLAWPGSERTFEMPSGTENGSPLPATVVGPASATPSQPPFPSQRNLPISPVPTRRLFADLDAIAPPPPPALPSPVARPLFDDLPGPAIDRPSAPPLQSARTGPGTRSGSAPSPAAA</sequence>
<evidence type="ECO:0000313" key="3">
    <source>
        <dbReference type="Proteomes" id="UP000252355"/>
    </source>
</evidence>
<feature type="region of interest" description="Disordered" evidence="1">
    <location>
        <begin position="891"/>
        <end position="1142"/>
    </location>
</feature>
<feature type="region of interest" description="Disordered" evidence="1">
    <location>
        <begin position="825"/>
        <end position="856"/>
    </location>
</feature>
<gene>
    <name evidence="2" type="ORF">OZSIB_1517</name>
</gene>
<proteinExistence type="predicted"/>
<dbReference type="Gene3D" id="1.25.40.10">
    <property type="entry name" value="Tetratricopeptide repeat domain"/>
    <property type="match status" value="2"/>
</dbReference>
<dbReference type="AlphaFoldDB" id="A0A367ZJW9"/>
<dbReference type="SUPFAM" id="SSF48452">
    <property type="entry name" value="TPR-like"/>
    <property type="match status" value="1"/>
</dbReference>